<dbReference type="Proteomes" id="UP000324767">
    <property type="component" value="Unassembled WGS sequence"/>
</dbReference>
<evidence type="ECO:0000313" key="2">
    <source>
        <dbReference type="EMBL" id="KAA6409929.1"/>
    </source>
</evidence>
<accession>A0A5M8PKF4</accession>
<feature type="region of interest" description="Disordered" evidence="1">
    <location>
        <begin position="73"/>
        <end position="141"/>
    </location>
</feature>
<reference evidence="2 3" key="1">
    <citation type="submission" date="2019-09" db="EMBL/GenBank/DDBJ databases">
        <title>The hologenome of the rock-dwelling lichen Lasallia pustulata.</title>
        <authorList>
            <person name="Greshake Tzovaras B."/>
            <person name="Segers F."/>
            <person name="Bicker A."/>
            <person name="Dal Grande F."/>
            <person name="Otte J."/>
            <person name="Hankeln T."/>
            <person name="Schmitt I."/>
            <person name="Ebersberger I."/>
        </authorList>
    </citation>
    <scope>NUCLEOTIDE SEQUENCE [LARGE SCALE GENOMIC DNA]</scope>
    <source>
        <strain evidence="2">A1-1</strain>
    </source>
</reference>
<organism evidence="2 3">
    <name type="scientific">Lasallia pustulata</name>
    <dbReference type="NCBI Taxonomy" id="136370"/>
    <lineage>
        <taxon>Eukaryota</taxon>
        <taxon>Fungi</taxon>
        <taxon>Dikarya</taxon>
        <taxon>Ascomycota</taxon>
        <taxon>Pezizomycotina</taxon>
        <taxon>Lecanoromycetes</taxon>
        <taxon>OSLEUM clade</taxon>
        <taxon>Umbilicariomycetidae</taxon>
        <taxon>Umbilicariales</taxon>
        <taxon>Umbilicariaceae</taxon>
        <taxon>Lasallia</taxon>
    </lineage>
</organism>
<sequence>MSFPYPPPNPPPQPPEQISLQRAVARPFPPLLPLPTNAPISREERLDAMITNLQRHHREVKTHLLQQTLHALRHLPPPTPNPRLPPPPTPKTPPSSTCKPPTTTTRTRARPRTRPATPRALLPSTRALPAQPPPHHQPQTPTVVSVVSDAAKKMAAYERLAARTEAFYERARERMRDEAGNAGAGLVDKTRDPRLRR</sequence>
<feature type="compositionally biased region" description="Pro residues" evidence="1">
    <location>
        <begin position="75"/>
        <end position="93"/>
    </location>
</feature>
<protein>
    <submittedName>
        <fullName evidence="2">Uncharacterized protein</fullName>
    </submittedName>
</protein>
<comment type="caution">
    <text evidence="2">The sequence shown here is derived from an EMBL/GenBank/DDBJ whole genome shotgun (WGS) entry which is preliminary data.</text>
</comment>
<feature type="compositionally biased region" description="Low complexity" evidence="1">
    <location>
        <begin position="94"/>
        <end position="106"/>
    </location>
</feature>
<dbReference type="OrthoDB" id="5420940at2759"/>
<dbReference type="EMBL" id="VXIT01000010">
    <property type="protein sequence ID" value="KAA6409929.1"/>
    <property type="molecule type" value="Genomic_DNA"/>
</dbReference>
<name>A0A5M8PKF4_9LECA</name>
<proteinExistence type="predicted"/>
<feature type="compositionally biased region" description="Basic and acidic residues" evidence="1">
    <location>
        <begin position="188"/>
        <end position="197"/>
    </location>
</feature>
<dbReference type="AlphaFoldDB" id="A0A5M8PKF4"/>
<feature type="compositionally biased region" description="Low complexity" evidence="1">
    <location>
        <begin position="114"/>
        <end position="123"/>
    </location>
</feature>
<evidence type="ECO:0000256" key="1">
    <source>
        <dbReference type="SAM" id="MobiDB-lite"/>
    </source>
</evidence>
<feature type="region of interest" description="Disordered" evidence="1">
    <location>
        <begin position="175"/>
        <end position="197"/>
    </location>
</feature>
<evidence type="ECO:0000313" key="3">
    <source>
        <dbReference type="Proteomes" id="UP000324767"/>
    </source>
</evidence>
<gene>
    <name evidence="2" type="ORF">FRX48_06542</name>
</gene>